<protein>
    <submittedName>
        <fullName evidence="1">Uncharacterized protein</fullName>
    </submittedName>
</protein>
<keyword evidence="2" id="KW-1185">Reference proteome</keyword>
<gene>
    <name evidence="1" type="ORF">GHA01_17820</name>
</gene>
<proteinExistence type="predicted"/>
<comment type="caution">
    <text evidence="1">The sequence shown here is derived from an EMBL/GenBank/DDBJ whole genome shotgun (WGS) entry which is preliminary data.</text>
</comment>
<dbReference type="Proteomes" id="UP000319478">
    <property type="component" value="Unassembled WGS sequence"/>
</dbReference>
<dbReference type="EMBL" id="BJNN01000092">
    <property type="protein sequence ID" value="GEC63933.1"/>
    <property type="molecule type" value="Genomic_DNA"/>
</dbReference>
<evidence type="ECO:0000313" key="1">
    <source>
        <dbReference type="EMBL" id="GEC63933.1"/>
    </source>
</evidence>
<organism evidence="1 2">
    <name type="scientific">Novacetimonas hansenii</name>
    <name type="common">Komagataeibacter hansenii</name>
    <dbReference type="NCBI Taxonomy" id="436"/>
    <lineage>
        <taxon>Bacteria</taxon>
        <taxon>Pseudomonadati</taxon>
        <taxon>Pseudomonadota</taxon>
        <taxon>Alphaproteobacteria</taxon>
        <taxon>Acetobacterales</taxon>
        <taxon>Acetobacteraceae</taxon>
        <taxon>Novacetimonas</taxon>
    </lineage>
</organism>
<evidence type="ECO:0000313" key="2">
    <source>
        <dbReference type="Proteomes" id="UP000319478"/>
    </source>
</evidence>
<name>A0ABQ0SFC1_NOVHA</name>
<sequence>MGGGNVIDRDLQVEMLMSMQAAGGTVAVQTPPGADEQKCARNLLDLELQGFCTGGVSATAQGFRIMGESTITDAGRQFLARPENVQITMKGPDMVAALRQRILNDPALSEEKRRDLHAALDSMHPLTLTALGRDLLGAAIEDGPHAIALLRRHSGI</sequence>
<reference evidence="1 2" key="1">
    <citation type="submission" date="2019-06" db="EMBL/GenBank/DDBJ databases">
        <title>Whole genome shotgun sequence of Komagataeibacter hansenii NBRC 14820.</title>
        <authorList>
            <person name="Hosoyama A."/>
            <person name="Uohara A."/>
            <person name="Ohji S."/>
            <person name="Ichikawa N."/>
        </authorList>
    </citation>
    <scope>NUCLEOTIDE SEQUENCE [LARGE SCALE GENOMIC DNA]</scope>
    <source>
        <strain evidence="1 2">NBRC 14820</strain>
    </source>
</reference>
<accession>A0ABQ0SFC1</accession>